<name>A0A2T5J9F0_9SPHI</name>
<dbReference type="InterPro" id="IPR001173">
    <property type="entry name" value="Glyco_trans_2-like"/>
</dbReference>
<dbReference type="InterPro" id="IPR029044">
    <property type="entry name" value="Nucleotide-diphossugar_trans"/>
</dbReference>
<dbReference type="AlphaFoldDB" id="A0A2T5J9F0"/>
<gene>
    <name evidence="2" type="ORF">C8P68_104172</name>
</gene>
<reference evidence="2 3" key="1">
    <citation type="submission" date="2018-04" db="EMBL/GenBank/DDBJ databases">
        <title>Genomic Encyclopedia of Archaeal and Bacterial Type Strains, Phase II (KMG-II): from individual species to whole genera.</title>
        <authorList>
            <person name="Goeker M."/>
        </authorList>
    </citation>
    <scope>NUCLEOTIDE SEQUENCE [LARGE SCALE GENOMIC DNA]</scope>
    <source>
        <strain evidence="2 3">DSM 26809</strain>
    </source>
</reference>
<dbReference type="Proteomes" id="UP000244168">
    <property type="component" value="Unassembled WGS sequence"/>
</dbReference>
<dbReference type="Gene3D" id="3.90.550.10">
    <property type="entry name" value="Spore Coat Polysaccharide Biosynthesis Protein SpsA, Chain A"/>
    <property type="match status" value="1"/>
</dbReference>
<feature type="domain" description="Glycosyltransferase 2-like" evidence="1">
    <location>
        <begin position="9"/>
        <end position="141"/>
    </location>
</feature>
<organism evidence="2 3">
    <name type="scientific">Mucilaginibacter yixingensis</name>
    <dbReference type="NCBI Taxonomy" id="1295612"/>
    <lineage>
        <taxon>Bacteria</taxon>
        <taxon>Pseudomonadati</taxon>
        <taxon>Bacteroidota</taxon>
        <taxon>Sphingobacteriia</taxon>
        <taxon>Sphingobacteriales</taxon>
        <taxon>Sphingobacteriaceae</taxon>
        <taxon>Mucilaginibacter</taxon>
    </lineage>
</organism>
<proteinExistence type="predicted"/>
<dbReference type="Pfam" id="PF00535">
    <property type="entry name" value="Glycos_transf_2"/>
    <property type="match status" value="1"/>
</dbReference>
<dbReference type="OrthoDB" id="9815829at2"/>
<accession>A0A2T5J9F0</accession>
<dbReference type="EMBL" id="QAOQ01000004">
    <property type="protein sequence ID" value="PTQ96686.1"/>
    <property type="molecule type" value="Genomic_DNA"/>
</dbReference>
<sequence>MDPKPIVVSVCCITYNHENFIRQAIEGFLMQKTNFLFEIIISDDCSTDNNREIINTYIEQHPGKIRLLTSATNTGSHKNMIRCIGAAKGSYIAKCEGDDYWSDPDKLQKQVDFLKRNPNYVICCHYTRVIDVKGNTIHVEPDPKPLKYSFLDLLIGKQVETKTATILYRNTPAVNKIFSEPWYLSCFAGDKFFKLWATRNTGLSIYVMPEVMSCYRNHPGGIWSMIDDKVRLKMMISDFNLIIRLFTYPEAYKKKLMLLYLRRYLLFEIMNKDFKKAFQTIKYLA</sequence>
<dbReference type="PANTHER" id="PTHR22916">
    <property type="entry name" value="GLYCOSYLTRANSFERASE"/>
    <property type="match status" value="1"/>
</dbReference>
<dbReference type="SUPFAM" id="SSF53448">
    <property type="entry name" value="Nucleotide-diphospho-sugar transferases"/>
    <property type="match status" value="1"/>
</dbReference>
<keyword evidence="3" id="KW-1185">Reference proteome</keyword>
<dbReference type="RefSeq" id="WP_107828643.1">
    <property type="nucleotide sequence ID" value="NZ_CP160205.1"/>
</dbReference>
<protein>
    <submittedName>
        <fullName evidence="2">Glycosyltransferase involved in cell wall biosynthesis</fullName>
    </submittedName>
</protein>
<evidence type="ECO:0000313" key="3">
    <source>
        <dbReference type="Proteomes" id="UP000244168"/>
    </source>
</evidence>
<dbReference type="PANTHER" id="PTHR22916:SF3">
    <property type="entry name" value="UDP-GLCNAC:BETAGAL BETA-1,3-N-ACETYLGLUCOSAMINYLTRANSFERASE-LIKE PROTEIN 1"/>
    <property type="match status" value="1"/>
</dbReference>
<dbReference type="GO" id="GO:0016758">
    <property type="term" value="F:hexosyltransferase activity"/>
    <property type="evidence" value="ECO:0007669"/>
    <property type="project" value="UniProtKB-ARBA"/>
</dbReference>
<keyword evidence="2" id="KW-0808">Transferase</keyword>
<evidence type="ECO:0000313" key="2">
    <source>
        <dbReference type="EMBL" id="PTQ96686.1"/>
    </source>
</evidence>
<evidence type="ECO:0000259" key="1">
    <source>
        <dbReference type="Pfam" id="PF00535"/>
    </source>
</evidence>
<comment type="caution">
    <text evidence="2">The sequence shown here is derived from an EMBL/GenBank/DDBJ whole genome shotgun (WGS) entry which is preliminary data.</text>
</comment>